<protein>
    <submittedName>
        <fullName evidence="1">Uncharacterized protein</fullName>
    </submittedName>
</protein>
<proteinExistence type="predicted"/>
<keyword evidence="2" id="KW-1185">Reference proteome</keyword>
<sequence length="67" mass="7495">MSCGGTLSILRSDSYAELSQYRDQHFRVSSGRGRAPRCCTAWGFKGMITLPNFLVLNEHRTISEIAT</sequence>
<organism evidence="1 2">
    <name type="scientific">Corvus moneduloides</name>
    <name type="common">New Caledonian crow</name>
    <dbReference type="NCBI Taxonomy" id="1196302"/>
    <lineage>
        <taxon>Eukaryota</taxon>
        <taxon>Metazoa</taxon>
        <taxon>Chordata</taxon>
        <taxon>Craniata</taxon>
        <taxon>Vertebrata</taxon>
        <taxon>Euteleostomi</taxon>
        <taxon>Archelosauria</taxon>
        <taxon>Archosauria</taxon>
        <taxon>Dinosauria</taxon>
        <taxon>Saurischia</taxon>
        <taxon>Theropoda</taxon>
        <taxon>Coelurosauria</taxon>
        <taxon>Aves</taxon>
        <taxon>Neognathae</taxon>
        <taxon>Neoaves</taxon>
        <taxon>Telluraves</taxon>
        <taxon>Australaves</taxon>
        <taxon>Passeriformes</taxon>
        <taxon>Corvoidea</taxon>
        <taxon>Corvidae</taxon>
        <taxon>Corvus</taxon>
    </lineage>
</organism>
<reference evidence="2" key="1">
    <citation type="submission" date="2019-10" db="EMBL/GenBank/DDBJ databases">
        <title>Corvus moneduloides (New Caledonian crow) genome, bCorMon1, primary haplotype.</title>
        <authorList>
            <person name="Rutz C."/>
            <person name="Fungtammasan C."/>
            <person name="Mountcastle J."/>
            <person name="Formenti G."/>
            <person name="Chow W."/>
            <person name="Howe K."/>
            <person name="Steele M.P."/>
            <person name="Fernandes J."/>
            <person name="Gilbert M.T.P."/>
            <person name="Fedrigo O."/>
            <person name="Jarvis E.D."/>
            <person name="Gemmell N."/>
        </authorList>
    </citation>
    <scope>NUCLEOTIDE SEQUENCE [LARGE SCALE GENOMIC DNA]</scope>
</reference>
<name>A0A8C3DLW7_CORMO</name>
<dbReference type="Ensembl" id="ENSCMUT00000009662.2">
    <property type="protein sequence ID" value="ENSCMUP00000008979.1"/>
    <property type="gene ID" value="ENSCMUG00000005780.2"/>
</dbReference>
<reference evidence="1" key="2">
    <citation type="submission" date="2025-08" db="UniProtKB">
        <authorList>
            <consortium name="Ensembl"/>
        </authorList>
    </citation>
    <scope>IDENTIFICATION</scope>
</reference>
<accession>A0A8C3DLW7</accession>
<evidence type="ECO:0000313" key="2">
    <source>
        <dbReference type="Proteomes" id="UP000694553"/>
    </source>
</evidence>
<dbReference type="AlphaFoldDB" id="A0A8C3DLW7"/>
<dbReference type="Proteomes" id="UP000694553">
    <property type="component" value="Unassembled WGS sequence"/>
</dbReference>
<evidence type="ECO:0000313" key="1">
    <source>
        <dbReference type="Ensembl" id="ENSCMUP00000008979.1"/>
    </source>
</evidence>
<reference evidence="1" key="3">
    <citation type="submission" date="2025-09" db="UniProtKB">
        <authorList>
            <consortium name="Ensembl"/>
        </authorList>
    </citation>
    <scope>IDENTIFICATION</scope>
</reference>